<dbReference type="RefSeq" id="WP_211675360.1">
    <property type="nucleotide sequence ID" value="NZ_BAABFX010000008.1"/>
</dbReference>
<protein>
    <submittedName>
        <fullName evidence="2">Uncharacterized protein</fullName>
    </submittedName>
</protein>
<keyword evidence="3" id="KW-1185">Reference proteome</keyword>
<comment type="caution">
    <text evidence="2">The sequence shown here is derived from an EMBL/GenBank/DDBJ whole genome shotgun (WGS) entry which is preliminary data.</text>
</comment>
<dbReference type="EMBL" id="BAABFX010000008">
    <property type="protein sequence ID" value="GAA4387400.1"/>
    <property type="molecule type" value="Genomic_DNA"/>
</dbReference>
<gene>
    <name evidence="2" type="ORF">GCM10023153_01750</name>
</gene>
<organism evidence="2 3">
    <name type="scientific">Ornithinibacter aureus</name>
    <dbReference type="NCBI Taxonomy" id="622664"/>
    <lineage>
        <taxon>Bacteria</taxon>
        <taxon>Bacillati</taxon>
        <taxon>Actinomycetota</taxon>
        <taxon>Actinomycetes</taxon>
        <taxon>Micrococcales</taxon>
        <taxon>Intrasporangiaceae</taxon>
        <taxon>Ornithinibacter</taxon>
    </lineage>
</organism>
<reference evidence="3" key="1">
    <citation type="journal article" date="2019" name="Int. J. Syst. Evol. Microbiol.">
        <title>The Global Catalogue of Microorganisms (GCM) 10K type strain sequencing project: providing services to taxonomists for standard genome sequencing and annotation.</title>
        <authorList>
            <consortium name="The Broad Institute Genomics Platform"/>
            <consortium name="The Broad Institute Genome Sequencing Center for Infectious Disease"/>
            <person name="Wu L."/>
            <person name="Ma J."/>
        </authorList>
    </citation>
    <scope>NUCLEOTIDE SEQUENCE [LARGE SCALE GENOMIC DNA]</scope>
    <source>
        <strain evidence="3">JCM 17738</strain>
    </source>
</reference>
<evidence type="ECO:0000256" key="1">
    <source>
        <dbReference type="SAM" id="MobiDB-lite"/>
    </source>
</evidence>
<proteinExistence type="predicted"/>
<feature type="region of interest" description="Disordered" evidence="1">
    <location>
        <begin position="48"/>
        <end position="71"/>
    </location>
</feature>
<accession>A0ABP8J9X2</accession>
<feature type="compositionally biased region" description="Polar residues" evidence="1">
    <location>
        <begin position="60"/>
        <end position="71"/>
    </location>
</feature>
<sequence>MALDLYEWNAEISAALLRDLAHLEVGLRNAYDRALSAVARTPALDHGQHPGLRAVVAHPSWSTSRRQPADT</sequence>
<dbReference type="Proteomes" id="UP001500390">
    <property type="component" value="Unassembled WGS sequence"/>
</dbReference>
<evidence type="ECO:0000313" key="3">
    <source>
        <dbReference type="Proteomes" id="UP001500390"/>
    </source>
</evidence>
<name>A0ABP8J9X2_9MICO</name>
<evidence type="ECO:0000313" key="2">
    <source>
        <dbReference type="EMBL" id="GAA4387400.1"/>
    </source>
</evidence>